<reference evidence="2" key="1">
    <citation type="submission" date="2020-06" db="EMBL/GenBank/DDBJ databases">
        <title>Draft genome of Bugula neritina, a colonial animal packing powerful symbionts and potential medicines.</title>
        <authorList>
            <person name="Rayko M."/>
        </authorList>
    </citation>
    <scope>NUCLEOTIDE SEQUENCE [LARGE SCALE GENOMIC DNA]</scope>
    <source>
        <strain evidence="2">Kwan_BN1</strain>
    </source>
</reference>
<dbReference type="EMBL" id="VXIV02001129">
    <property type="protein sequence ID" value="KAF6034208.1"/>
    <property type="molecule type" value="Genomic_DNA"/>
</dbReference>
<name>A0A7J7K9C5_BUGNE</name>
<evidence type="ECO:0000313" key="3">
    <source>
        <dbReference type="Proteomes" id="UP000593567"/>
    </source>
</evidence>
<sequence length="204" mass="22158">MAVPNSTFPSRCPSAQMIHYQHSTGPAPGPARGANRSNMQMKEDNFKTDRRYLNLPSIRVDNSPDAPPPPVIHDKTPLFKSPHRVVSDNVSVHSSRKSASHLEPSRTSSLPSANVTKQPSLTVFSADALWDSVVDQGVGLLQGSTYMITTDNMIDFIKSQQKKPSDSKGSTNLQLNLGMLSQLSHTDQSAASTSQQAENTSDNK</sequence>
<comment type="caution">
    <text evidence="2">The sequence shown here is derived from an EMBL/GenBank/DDBJ whole genome shotgun (WGS) entry which is preliminary data.</text>
</comment>
<feature type="compositionally biased region" description="Polar residues" evidence="1">
    <location>
        <begin position="105"/>
        <end position="115"/>
    </location>
</feature>
<keyword evidence="3" id="KW-1185">Reference proteome</keyword>
<gene>
    <name evidence="2" type="ORF">EB796_007489</name>
</gene>
<feature type="region of interest" description="Disordered" evidence="1">
    <location>
        <begin position="87"/>
        <end position="115"/>
    </location>
</feature>
<feature type="region of interest" description="Disordered" evidence="1">
    <location>
        <begin position="159"/>
        <end position="204"/>
    </location>
</feature>
<evidence type="ECO:0000256" key="1">
    <source>
        <dbReference type="SAM" id="MobiDB-lite"/>
    </source>
</evidence>
<feature type="compositionally biased region" description="Polar residues" evidence="1">
    <location>
        <begin position="167"/>
        <end position="204"/>
    </location>
</feature>
<accession>A0A7J7K9C5</accession>
<dbReference type="AlphaFoldDB" id="A0A7J7K9C5"/>
<dbReference type="Proteomes" id="UP000593567">
    <property type="component" value="Unassembled WGS sequence"/>
</dbReference>
<evidence type="ECO:0000313" key="2">
    <source>
        <dbReference type="EMBL" id="KAF6034208.1"/>
    </source>
</evidence>
<protein>
    <submittedName>
        <fullName evidence="2">Uncharacterized protein</fullName>
    </submittedName>
</protein>
<organism evidence="2 3">
    <name type="scientific">Bugula neritina</name>
    <name type="common">Brown bryozoan</name>
    <name type="synonym">Sertularia neritina</name>
    <dbReference type="NCBI Taxonomy" id="10212"/>
    <lineage>
        <taxon>Eukaryota</taxon>
        <taxon>Metazoa</taxon>
        <taxon>Spiralia</taxon>
        <taxon>Lophotrochozoa</taxon>
        <taxon>Bryozoa</taxon>
        <taxon>Gymnolaemata</taxon>
        <taxon>Cheilostomatida</taxon>
        <taxon>Flustrina</taxon>
        <taxon>Buguloidea</taxon>
        <taxon>Bugulidae</taxon>
        <taxon>Bugula</taxon>
    </lineage>
</organism>
<proteinExistence type="predicted"/>